<evidence type="ECO:0000313" key="1">
    <source>
        <dbReference type="EMBL" id="CAH1777125.1"/>
    </source>
</evidence>
<comment type="caution">
    <text evidence="1">The sequence shown here is derived from an EMBL/GenBank/DDBJ whole genome shotgun (WGS) entry which is preliminary data.</text>
</comment>
<dbReference type="Proteomes" id="UP000749559">
    <property type="component" value="Unassembled WGS sequence"/>
</dbReference>
<proteinExistence type="predicted"/>
<dbReference type="AlphaFoldDB" id="A0A8J1XLG6"/>
<gene>
    <name evidence="1" type="ORF">OFUS_LOCUS4209</name>
</gene>
<reference evidence="1" key="1">
    <citation type="submission" date="2022-03" db="EMBL/GenBank/DDBJ databases">
        <authorList>
            <person name="Martin C."/>
        </authorList>
    </citation>
    <scope>NUCLEOTIDE SEQUENCE</scope>
</reference>
<protein>
    <submittedName>
        <fullName evidence="1">Uncharacterized protein</fullName>
    </submittedName>
</protein>
<name>A0A8J1XLG6_OWEFU</name>
<accession>A0A8J1XLG6</accession>
<dbReference type="EMBL" id="CAIIXF020000002">
    <property type="protein sequence ID" value="CAH1777125.1"/>
    <property type="molecule type" value="Genomic_DNA"/>
</dbReference>
<sequence length="235" mass="26877">MLKMKITKHIGILNGMNEKEEQTGIIDTVPQEYLHDQPKDEIGDSDPSKINGSSTLSTYIDPFEEARIDLEDHLKSNNDHSPQFIEHICFDDDDDLTDDKTPDIVSDNIDDIFQSWLKQVKELDIEKLMPLENDEEIRPQQLIVSPCAPLQGYNPWLFSPFTPGSQWSIKNCVHGGIHGRPAREQMLKYDILDEAYDTMPMVITMMIMILVVKMVASIKQTKLVAEMKFLAQNLT</sequence>
<keyword evidence="2" id="KW-1185">Reference proteome</keyword>
<evidence type="ECO:0000313" key="2">
    <source>
        <dbReference type="Proteomes" id="UP000749559"/>
    </source>
</evidence>
<organism evidence="1 2">
    <name type="scientific">Owenia fusiformis</name>
    <name type="common">Polychaete worm</name>
    <dbReference type="NCBI Taxonomy" id="6347"/>
    <lineage>
        <taxon>Eukaryota</taxon>
        <taxon>Metazoa</taxon>
        <taxon>Spiralia</taxon>
        <taxon>Lophotrochozoa</taxon>
        <taxon>Annelida</taxon>
        <taxon>Polychaeta</taxon>
        <taxon>Sedentaria</taxon>
        <taxon>Canalipalpata</taxon>
        <taxon>Sabellida</taxon>
        <taxon>Oweniida</taxon>
        <taxon>Oweniidae</taxon>
        <taxon>Owenia</taxon>
    </lineage>
</organism>